<evidence type="ECO:0000313" key="7">
    <source>
        <dbReference type="EMBL" id="PWN30365.1"/>
    </source>
</evidence>
<evidence type="ECO:0000256" key="1">
    <source>
        <dbReference type="ARBA" id="ARBA00004123"/>
    </source>
</evidence>
<comment type="subcellular location">
    <subcellularLocation>
        <location evidence="1">Nucleus</location>
    </subcellularLocation>
</comment>
<evidence type="ECO:0000256" key="2">
    <source>
        <dbReference type="ARBA" id="ARBA00009993"/>
    </source>
</evidence>
<dbReference type="InterPro" id="IPR011333">
    <property type="entry name" value="SKP1/BTB/POZ_sf"/>
</dbReference>
<evidence type="ECO:0000313" key="8">
    <source>
        <dbReference type="Proteomes" id="UP000245884"/>
    </source>
</evidence>
<dbReference type="Gene3D" id="3.30.710.10">
    <property type="entry name" value="Potassium Channel Kv1.1, Chain A"/>
    <property type="match status" value="1"/>
</dbReference>
<dbReference type="Pfam" id="PF03931">
    <property type="entry name" value="Skp1_POZ"/>
    <property type="match status" value="1"/>
</dbReference>
<dbReference type="RefSeq" id="XP_025364977.1">
    <property type="nucleotide sequence ID" value="XM_025505033.1"/>
</dbReference>
<dbReference type="GeneID" id="37026856"/>
<feature type="region of interest" description="Disordered" evidence="5">
    <location>
        <begin position="1"/>
        <end position="28"/>
    </location>
</feature>
<organism evidence="7 8">
    <name type="scientific">Jaminaea rosea</name>
    <dbReference type="NCBI Taxonomy" id="1569628"/>
    <lineage>
        <taxon>Eukaryota</taxon>
        <taxon>Fungi</taxon>
        <taxon>Dikarya</taxon>
        <taxon>Basidiomycota</taxon>
        <taxon>Ustilaginomycotina</taxon>
        <taxon>Exobasidiomycetes</taxon>
        <taxon>Microstromatales</taxon>
        <taxon>Microstromatales incertae sedis</taxon>
        <taxon>Jaminaea</taxon>
    </lineage>
</organism>
<evidence type="ECO:0000256" key="5">
    <source>
        <dbReference type="SAM" id="MobiDB-lite"/>
    </source>
</evidence>
<dbReference type="InterPro" id="IPR016073">
    <property type="entry name" value="Skp1_comp_POZ"/>
</dbReference>
<dbReference type="SMART" id="SM00512">
    <property type="entry name" value="Skp1"/>
    <property type="match status" value="1"/>
</dbReference>
<reference evidence="7 8" key="1">
    <citation type="journal article" date="2018" name="Mol. Biol. Evol.">
        <title>Broad Genomic Sampling Reveals a Smut Pathogenic Ancestry of the Fungal Clade Ustilaginomycotina.</title>
        <authorList>
            <person name="Kijpornyongpan T."/>
            <person name="Mondo S.J."/>
            <person name="Barry K."/>
            <person name="Sandor L."/>
            <person name="Lee J."/>
            <person name="Lipzen A."/>
            <person name="Pangilinan J."/>
            <person name="LaButti K."/>
            <person name="Hainaut M."/>
            <person name="Henrissat B."/>
            <person name="Grigoriev I.V."/>
            <person name="Spatafora J.W."/>
            <person name="Aime M.C."/>
        </authorList>
    </citation>
    <scope>NUCLEOTIDE SEQUENCE [LARGE SCALE GENOMIC DNA]</scope>
    <source>
        <strain evidence="7 8">MCA 5214</strain>
    </source>
</reference>
<comment type="similarity">
    <text evidence="2">Belongs to the SKP1 family.</text>
</comment>
<evidence type="ECO:0000256" key="4">
    <source>
        <dbReference type="ARBA" id="ARBA00023242"/>
    </source>
</evidence>
<evidence type="ECO:0000256" key="3">
    <source>
        <dbReference type="ARBA" id="ARBA00021347"/>
    </source>
</evidence>
<sequence>MSTSTSASASGSSKGKANGDKEANKDTVTLVSEDGESFSIAKSAAVHSGTIKDMLEGGFAESESRTVQLQIRSAVLEIVVAYLEWYEKYADAPEGTRIPDFEKGIPADLALELHMCADFLDV</sequence>
<dbReference type="FunFam" id="3.30.710.10:FF:000035">
    <property type="entry name" value="Elongin C transcription elongation factor"/>
    <property type="match status" value="1"/>
</dbReference>
<dbReference type="EMBL" id="KZ819662">
    <property type="protein sequence ID" value="PWN30365.1"/>
    <property type="molecule type" value="Genomic_DNA"/>
</dbReference>
<dbReference type="PANTHER" id="PTHR20648">
    <property type="entry name" value="ELONGIN-C"/>
    <property type="match status" value="1"/>
</dbReference>
<dbReference type="GO" id="GO:0005634">
    <property type="term" value="C:nucleus"/>
    <property type="evidence" value="ECO:0007669"/>
    <property type="project" value="UniProtKB-SubCell"/>
</dbReference>
<feature type="domain" description="SKP1 component POZ" evidence="6">
    <location>
        <begin position="27"/>
        <end position="86"/>
    </location>
</feature>
<keyword evidence="4" id="KW-0539">Nucleus</keyword>
<dbReference type="GO" id="GO:0006511">
    <property type="term" value="P:ubiquitin-dependent protein catabolic process"/>
    <property type="evidence" value="ECO:0007669"/>
    <property type="project" value="InterPro"/>
</dbReference>
<evidence type="ECO:0000259" key="6">
    <source>
        <dbReference type="Pfam" id="PF03931"/>
    </source>
</evidence>
<dbReference type="OrthoDB" id="249087at2759"/>
<protein>
    <recommendedName>
        <fullName evidence="3">Elongin-C</fullName>
    </recommendedName>
</protein>
<dbReference type="InterPro" id="IPR039948">
    <property type="entry name" value="ELC1"/>
</dbReference>
<dbReference type="Proteomes" id="UP000245884">
    <property type="component" value="Unassembled WGS sequence"/>
</dbReference>
<feature type="compositionally biased region" description="Low complexity" evidence="5">
    <location>
        <begin position="1"/>
        <end position="16"/>
    </location>
</feature>
<dbReference type="SUPFAM" id="SSF54695">
    <property type="entry name" value="POZ domain"/>
    <property type="match status" value="1"/>
</dbReference>
<dbReference type="InterPro" id="IPR001232">
    <property type="entry name" value="SKP1-like"/>
</dbReference>
<dbReference type="AlphaFoldDB" id="A0A316V4J1"/>
<dbReference type="STRING" id="1569628.A0A316V4J1"/>
<proteinExistence type="inferred from homology"/>
<keyword evidence="8" id="KW-1185">Reference proteome</keyword>
<name>A0A316V4J1_9BASI</name>
<accession>A0A316V4J1</accession>
<gene>
    <name evidence="7" type="ORF">BDZ90DRAFT_229385</name>
</gene>